<dbReference type="EC" id="4.3.99.3" evidence="8"/>
<evidence type="ECO:0000256" key="6">
    <source>
        <dbReference type="ARBA" id="ARBA00023014"/>
    </source>
</evidence>
<dbReference type="InterPro" id="IPR007197">
    <property type="entry name" value="rSAM"/>
</dbReference>
<feature type="binding site" evidence="8">
    <location>
        <begin position="40"/>
        <end position="42"/>
    </location>
    <ligand>
        <name>S-adenosyl-L-methionine</name>
        <dbReference type="ChEBI" id="CHEBI:59789"/>
    </ligand>
</feature>
<reference evidence="10 11" key="1">
    <citation type="submission" date="2021-05" db="EMBL/GenBank/DDBJ databases">
        <title>The draft genome of Geobacter luticola JCM 17780.</title>
        <authorList>
            <person name="Xu Z."/>
            <person name="Masuda Y."/>
            <person name="Itoh H."/>
            <person name="Senoo K."/>
        </authorList>
    </citation>
    <scope>NUCLEOTIDE SEQUENCE [LARGE SCALE GENOMIC DNA]</scope>
    <source>
        <strain evidence="10 11">JCM 17780</strain>
    </source>
</reference>
<dbReference type="EMBL" id="JAHCVK010000002">
    <property type="protein sequence ID" value="MBT0653137.1"/>
    <property type="molecule type" value="Genomic_DNA"/>
</dbReference>
<dbReference type="HAMAP" id="MF_00917">
    <property type="entry name" value="QueE"/>
    <property type="match status" value="1"/>
</dbReference>
<keyword evidence="5 8" id="KW-0408">Iron</keyword>
<comment type="caution">
    <text evidence="10">The sequence shown here is derived from an EMBL/GenBank/DDBJ whole genome shotgun (WGS) entry which is preliminary data.</text>
</comment>
<feature type="binding site" evidence="8">
    <location>
        <position position="41"/>
    </location>
    <ligand>
        <name>[4Fe-4S] cluster</name>
        <dbReference type="ChEBI" id="CHEBI:49883"/>
        <note>4Fe-4S-S-AdoMet</note>
    </ligand>
</feature>
<dbReference type="Proteomes" id="UP000756860">
    <property type="component" value="Unassembled WGS sequence"/>
</dbReference>
<comment type="catalytic activity">
    <reaction evidence="8">
        <text>6-carboxy-5,6,7,8-tetrahydropterin + H(+) = 7-carboxy-7-carbaguanine + NH4(+)</text>
        <dbReference type="Rhea" id="RHEA:27974"/>
        <dbReference type="ChEBI" id="CHEBI:15378"/>
        <dbReference type="ChEBI" id="CHEBI:28938"/>
        <dbReference type="ChEBI" id="CHEBI:61032"/>
        <dbReference type="ChEBI" id="CHEBI:61036"/>
        <dbReference type="EC" id="4.3.99.3"/>
    </reaction>
</comment>
<feature type="binding site" evidence="8">
    <location>
        <position position="96"/>
    </location>
    <ligand>
        <name>substrate</name>
    </ligand>
</feature>
<keyword evidence="11" id="KW-1185">Reference proteome</keyword>
<comment type="caution">
    <text evidence="8">Lacks conserved residue(s) required for the propagation of feature annotation.</text>
</comment>
<feature type="binding site" evidence="8">
    <location>
        <position position="43"/>
    </location>
    <ligand>
        <name>Mg(2+)</name>
        <dbReference type="ChEBI" id="CHEBI:18420"/>
    </ligand>
</feature>
<dbReference type="SFLD" id="SFLDS00029">
    <property type="entry name" value="Radical_SAM"/>
    <property type="match status" value="1"/>
</dbReference>
<organism evidence="10 11">
    <name type="scientific">Geomobilimonas luticola</name>
    <dbReference type="NCBI Taxonomy" id="1114878"/>
    <lineage>
        <taxon>Bacteria</taxon>
        <taxon>Pseudomonadati</taxon>
        <taxon>Thermodesulfobacteriota</taxon>
        <taxon>Desulfuromonadia</taxon>
        <taxon>Geobacterales</taxon>
        <taxon>Geobacteraceae</taxon>
        <taxon>Geomobilimonas</taxon>
    </lineage>
</organism>
<evidence type="ECO:0000256" key="5">
    <source>
        <dbReference type="ARBA" id="ARBA00023004"/>
    </source>
</evidence>
<feature type="binding site" evidence="8">
    <location>
        <begin position="15"/>
        <end position="17"/>
    </location>
    <ligand>
        <name>substrate</name>
    </ligand>
</feature>
<comment type="pathway">
    <text evidence="8">Purine metabolism; 7-cyano-7-deazaguanine biosynthesis.</text>
</comment>
<feature type="binding site" evidence="8">
    <location>
        <position position="30"/>
    </location>
    <ligand>
        <name>substrate</name>
    </ligand>
</feature>
<feature type="binding site" evidence="8">
    <location>
        <position position="98"/>
    </location>
    <ligand>
        <name>S-adenosyl-L-methionine</name>
        <dbReference type="ChEBI" id="CHEBI:59789"/>
    </ligand>
</feature>
<comment type="cofactor">
    <cofactor evidence="8">
        <name>[4Fe-4S] cluster</name>
        <dbReference type="ChEBI" id="CHEBI:49883"/>
    </cofactor>
    <text evidence="8">Binds 1 [4Fe-4S] cluster. The cluster is coordinated with 3 cysteines and an exchangeable S-adenosyl-L-methionine.</text>
</comment>
<evidence type="ECO:0000313" key="10">
    <source>
        <dbReference type="EMBL" id="MBT0653137.1"/>
    </source>
</evidence>
<evidence type="ECO:0000256" key="4">
    <source>
        <dbReference type="ARBA" id="ARBA00022842"/>
    </source>
</evidence>
<evidence type="ECO:0000256" key="3">
    <source>
        <dbReference type="ARBA" id="ARBA00022723"/>
    </source>
</evidence>
<evidence type="ECO:0000256" key="2">
    <source>
        <dbReference type="ARBA" id="ARBA00022691"/>
    </source>
</evidence>
<comment type="cofactor">
    <cofactor evidence="8">
        <name>Mg(2+)</name>
        <dbReference type="ChEBI" id="CHEBI:18420"/>
    </cofactor>
</comment>
<dbReference type="RefSeq" id="WP_214175118.1">
    <property type="nucleotide sequence ID" value="NZ_JAHCVK010000002.1"/>
</dbReference>
<dbReference type="SUPFAM" id="SSF102114">
    <property type="entry name" value="Radical SAM enzymes"/>
    <property type="match status" value="1"/>
</dbReference>
<keyword evidence="2 8" id="KW-0949">S-adenosyl-L-methionine</keyword>
<name>A0ABS5SCN8_9BACT</name>
<feature type="binding site" evidence="8">
    <location>
        <position position="34"/>
    </location>
    <ligand>
        <name>[4Fe-4S] cluster</name>
        <dbReference type="ChEBI" id="CHEBI:49883"/>
        <note>4Fe-4S-S-AdoMet</note>
    </ligand>
</feature>
<dbReference type="Gene3D" id="3.20.20.70">
    <property type="entry name" value="Aldolase class I"/>
    <property type="match status" value="1"/>
</dbReference>
<dbReference type="PROSITE" id="PS51918">
    <property type="entry name" value="RADICAL_SAM"/>
    <property type="match status" value="1"/>
</dbReference>
<protein>
    <recommendedName>
        <fullName evidence="8">7-carboxy-7-deazaguanine synthase</fullName>
        <shortName evidence="8">CDG synthase</shortName>
        <ecNumber evidence="8">4.3.99.3</ecNumber>
    </recommendedName>
    <alternativeName>
        <fullName evidence="8">Queuosine biosynthesis protein QueE</fullName>
    </alternativeName>
</protein>
<dbReference type="Pfam" id="PF04055">
    <property type="entry name" value="Radical_SAM"/>
    <property type="match status" value="1"/>
</dbReference>
<keyword evidence="3 8" id="KW-0479">Metal-binding</keyword>
<evidence type="ECO:0000256" key="1">
    <source>
        <dbReference type="ARBA" id="ARBA00022485"/>
    </source>
</evidence>
<dbReference type="InterPro" id="IPR058240">
    <property type="entry name" value="rSAM_sf"/>
</dbReference>
<evidence type="ECO:0000313" key="11">
    <source>
        <dbReference type="Proteomes" id="UP000756860"/>
    </source>
</evidence>
<accession>A0ABS5SCN8</accession>
<comment type="subunit">
    <text evidence="8">Homodimer.</text>
</comment>
<keyword evidence="8" id="KW-0671">Queuosine biosynthesis</keyword>
<evidence type="ECO:0000259" key="9">
    <source>
        <dbReference type="PROSITE" id="PS51918"/>
    </source>
</evidence>
<keyword evidence="6 8" id="KW-0411">Iron-sulfur</keyword>
<dbReference type="PANTHER" id="PTHR42836">
    <property type="entry name" value="7-CARBOXY-7-DEAZAGUANINE SYNTHASE"/>
    <property type="match status" value="1"/>
</dbReference>
<comment type="function">
    <text evidence="8">Catalyzes the complex heterocyclic radical-mediated conversion of 6-carboxy-5,6,7,8-tetrahydropterin (CPH4) to 7-carboxy-7-deazaguanine (CDG), a step common to the biosynthetic pathways of all 7-deazapurine-containing compounds.</text>
</comment>
<evidence type="ECO:0000256" key="8">
    <source>
        <dbReference type="HAMAP-Rule" id="MF_00917"/>
    </source>
</evidence>
<dbReference type="InterPro" id="IPR013785">
    <property type="entry name" value="Aldolase_TIM"/>
</dbReference>
<feature type="domain" description="Radical SAM core" evidence="9">
    <location>
        <begin position="21"/>
        <end position="250"/>
    </location>
</feature>
<dbReference type="InterPro" id="IPR024924">
    <property type="entry name" value="7-CO-7-deazaguanine_synth-like"/>
</dbReference>
<feature type="binding site" evidence="8">
    <location>
        <position position="38"/>
    </location>
    <ligand>
        <name>[4Fe-4S] cluster</name>
        <dbReference type="ChEBI" id="CHEBI:49883"/>
        <note>4Fe-4S-S-AdoMet</note>
    </ligand>
</feature>
<comment type="cofactor">
    <cofactor evidence="8">
        <name>S-adenosyl-L-methionine</name>
        <dbReference type="ChEBI" id="CHEBI:59789"/>
    </cofactor>
    <text evidence="8">Binds 1 S-adenosyl-L-methionine per subunit.</text>
</comment>
<gene>
    <name evidence="8" type="primary">queE</name>
    <name evidence="10" type="ORF">KI810_08730</name>
</gene>
<dbReference type="PANTHER" id="PTHR42836:SF1">
    <property type="entry name" value="7-CARBOXY-7-DEAZAGUANINE SYNTHASE"/>
    <property type="match status" value="1"/>
</dbReference>
<evidence type="ECO:0000256" key="7">
    <source>
        <dbReference type="ARBA" id="ARBA00023239"/>
    </source>
</evidence>
<sequence>MSNRTADCIELFSSIQGEGMLVGLRQVFLRFHGCNLSCDYCDTVSPAPPAVCQLEGTPGRRDFLPAANPVALNRIVGILEGWERGWPGLHHSLSLTGGEPLLNHETLQEWLPVLRRQLPIYLETNGVLHSALESVIQHIDHVSMDIKLPSTSNCGDLWDRHREFLRVARDKKLFVKTVIGSCTEEWEISRTCETIAAIDRTIPLILQPVTDREGGVSIPPKLVLELQELACRYLAEVRVIPQTHRFMGQL</sequence>
<keyword evidence="4 8" id="KW-0460">Magnesium</keyword>
<keyword evidence="1 8" id="KW-0004">4Fe-4S</keyword>
<proteinExistence type="inferred from homology"/>
<keyword evidence="7 8" id="KW-0456">Lyase</keyword>
<comment type="similarity">
    <text evidence="8">Belongs to the radical SAM superfamily. 7-carboxy-7-deazaguanine synthase family.</text>
</comment>